<feature type="compositionally biased region" description="Basic and acidic residues" evidence="1">
    <location>
        <begin position="111"/>
        <end position="127"/>
    </location>
</feature>
<keyword evidence="2" id="KW-1133">Transmembrane helix</keyword>
<feature type="compositionally biased region" description="Polar residues" evidence="1">
    <location>
        <begin position="38"/>
        <end position="49"/>
    </location>
</feature>
<reference evidence="4" key="1">
    <citation type="submission" date="2011-07" db="EMBL/GenBank/DDBJ databases">
        <authorList>
            <consortium name="Caenorhabditis brenneri Sequencing and Analysis Consortium"/>
            <person name="Wilson R.K."/>
        </authorList>
    </citation>
    <scope>NUCLEOTIDE SEQUENCE [LARGE SCALE GENOMIC DNA]</scope>
    <source>
        <strain evidence="4">PB2801</strain>
    </source>
</reference>
<dbReference type="HOGENOM" id="CLU_706417_0_0_1"/>
<dbReference type="PANTHER" id="PTHR37443:SF3">
    <property type="entry name" value="SECRETED PROTEIN"/>
    <property type="match status" value="1"/>
</dbReference>
<evidence type="ECO:0000313" key="4">
    <source>
        <dbReference type="Proteomes" id="UP000008068"/>
    </source>
</evidence>
<dbReference type="InParanoid" id="G0MKQ0"/>
<gene>
    <name evidence="3" type="ORF">CAEBREN_07108</name>
</gene>
<evidence type="ECO:0000313" key="3">
    <source>
        <dbReference type="EMBL" id="EGT33602.1"/>
    </source>
</evidence>
<organism evidence="4">
    <name type="scientific">Caenorhabditis brenneri</name>
    <name type="common">Nematode worm</name>
    <dbReference type="NCBI Taxonomy" id="135651"/>
    <lineage>
        <taxon>Eukaryota</taxon>
        <taxon>Metazoa</taxon>
        <taxon>Ecdysozoa</taxon>
        <taxon>Nematoda</taxon>
        <taxon>Chromadorea</taxon>
        <taxon>Rhabditida</taxon>
        <taxon>Rhabditina</taxon>
        <taxon>Rhabditomorpha</taxon>
        <taxon>Rhabditoidea</taxon>
        <taxon>Rhabditidae</taxon>
        <taxon>Peloderinae</taxon>
        <taxon>Caenorhabditis</taxon>
    </lineage>
</organism>
<dbReference type="AlphaFoldDB" id="G0MKQ0"/>
<dbReference type="PANTHER" id="PTHR37443">
    <property type="entry name" value="PROTEIN CBG09852-RELATED"/>
    <property type="match status" value="1"/>
</dbReference>
<keyword evidence="2" id="KW-0472">Membrane</keyword>
<dbReference type="FunCoup" id="G0MKQ0">
    <property type="interactions" value="336"/>
</dbReference>
<dbReference type="Proteomes" id="UP000008068">
    <property type="component" value="Unassembled WGS sequence"/>
</dbReference>
<feature type="compositionally biased region" description="Basic and acidic residues" evidence="1">
    <location>
        <begin position="68"/>
        <end position="102"/>
    </location>
</feature>
<name>G0MKQ0_CAEBE</name>
<evidence type="ECO:0000256" key="2">
    <source>
        <dbReference type="SAM" id="Phobius"/>
    </source>
</evidence>
<proteinExistence type="predicted"/>
<feature type="region of interest" description="Disordered" evidence="1">
    <location>
        <begin position="29"/>
        <end position="127"/>
    </location>
</feature>
<dbReference type="EMBL" id="GL379798">
    <property type="protein sequence ID" value="EGT33602.1"/>
    <property type="molecule type" value="Genomic_DNA"/>
</dbReference>
<dbReference type="OrthoDB" id="5844058at2759"/>
<dbReference type="eggNOG" id="ENOG502S06F">
    <property type="taxonomic scope" value="Eukaryota"/>
</dbReference>
<protein>
    <submittedName>
        <fullName evidence="3">Uncharacterized protein</fullName>
    </submittedName>
</protein>
<sequence length="391" mass="44090">MTVPDYLILIQNFLLVLIITCPSVILCKGKKKSPPSRMGSNGSNETAQKSRIKSPDAASAAVSQTNGVKDEGKKDGDGATVESKEGDKKDGEKKDDQSKEASQKPFPKFEMPTESKKNRKMKENELDKKEKIKKGFYQEKSDEDDTLEKVDITSQLAAVYSEASRTSACSNWSSWGTCVWPDQRTGKPYLEQISSICQHHWFYSFIKRYERSLNSFYSYMGSVLKSKKPCGLCSYKQSCGFGGAVKCNQSPLAVEGTRPFLPFYVAERVCSERDLGKSQVDSCVVDYDALMENGKECQLWPSTKVDLSDIEPAFREHVHNLSWYTCLPQNRKLRKGRGKNAKYRTEKVCRCCCFPFRPNPKTFKCEHVPGSPVAPGMDLLSGEFNRKRKRA</sequence>
<feature type="transmembrane region" description="Helical" evidence="2">
    <location>
        <begin position="6"/>
        <end position="27"/>
    </location>
</feature>
<keyword evidence="4" id="KW-1185">Reference proteome</keyword>
<accession>G0MKQ0</accession>
<dbReference type="InterPro" id="IPR040271">
    <property type="entry name" value="T19C3.2-like"/>
</dbReference>
<evidence type="ECO:0000256" key="1">
    <source>
        <dbReference type="SAM" id="MobiDB-lite"/>
    </source>
</evidence>
<keyword evidence="2" id="KW-0812">Transmembrane</keyword>